<dbReference type="SMART" id="SM00225">
    <property type="entry name" value="BTB"/>
    <property type="match status" value="1"/>
</dbReference>
<dbReference type="AlphaFoldDB" id="A0A9P1I951"/>
<dbReference type="Gene3D" id="3.30.710.10">
    <property type="entry name" value="Potassium Channel Kv1.1, Chain A"/>
    <property type="match status" value="1"/>
</dbReference>
<evidence type="ECO:0000259" key="1">
    <source>
        <dbReference type="PROSITE" id="PS50097"/>
    </source>
</evidence>
<protein>
    <recommendedName>
        <fullName evidence="5">BTB domain-containing protein</fullName>
    </recommendedName>
</protein>
<keyword evidence="4" id="KW-1185">Reference proteome</keyword>
<dbReference type="InterPro" id="IPR002083">
    <property type="entry name" value="MATH/TRAF_dom"/>
</dbReference>
<dbReference type="InterPro" id="IPR000210">
    <property type="entry name" value="BTB/POZ_dom"/>
</dbReference>
<evidence type="ECO:0000313" key="4">
    <source>
        <dbReference type="Proteomes" id="UP001152747"/>
    </source>
</evidence>
<dbReference type="InterPro" id="IPR008974">
    <property type="entry name" value="TRAF-like"/>
</dbReference>
<dbReference type="EMBL" id="CANHGI010000001">
    <property type="protein sequence ID" value="CAI5440353.1"/>
    <property type="molecule type" value="Genomic_DNA"/>
</dbReference>
<dbReference type="PANTHER" id="PTHR47022:SF1">
    <property type="entry name" value="BTB AND MATH DOMAIN-CONTAINING PROTEIN 36-RELATED"/>
    <property type="match status" value="1"/>
</dbReference>
<dbReference type="PANTHER" id="PTHR47022">
    <property type="entry name" value="BTB AND MATH DOMAIN-CONTAINING PROTEIN 36-RELATED"/>
    <property type="match status" value="1"/>
</dbReference>
<dbReference type="CDD" id="cd00121">
    <property type="entry name" value="MATH"/>
    <property type="match status" value="1"/>
</dbReference>
<dbReference type="Pfam" id="PF22486">
    <property type="entry name" value="MATH_2"/>
    <property type="match status" value="1"/>
</dbReference>
<dbReference type="PROSITE" id="PS50144">
    <property type="entry name" value="MATH"/>
    <property type="match status" value="1"/>
</dbReference>
<dbReference type="PROSITE" id="PS50097">
    <property type="entry name" value="BTB"/>
    <property type="match status" value="1"/>
</dbReference>
<sequence length="298" mass="35725">MIPFVSDDNKLRWKFENLRNLNEIAEYSEKLETGPISWQINIAKKMTDGINYLVIYLKYSGENELQQNWFCRAKRTFELINQTGQNCTSEETSKIYDHFNISWGWSKFYKWDNLMRFGFMKNDSIIIEVDLSFKYYDFSKIPNLTDIILKIKDTEFHTSKAILCTQSEYFYDLFVNKNNTKTVIEIEDVEIADFRQFLASFYPHFDEIDEKNHEILWKLTEKFKVLALQRNCERFWLKNTEIKLQNAEKQDDSNLLKEFIESLDSVQKIRLFQTSDVYRDSKDSTKHAIIDRVLELID</sequence>
<organism evidence="3 4">
    <name type="scientific">Caenorhabditis angaria</name>
    <dbReference type="NCBI Taxonomy" id="860376"/>
    <lineage>
        <taxon>Eukaryota</taxon>
        <taxon>Metazoa</taxon>
        <taxon>Ecdysozoa</taxon>
        <taxon>Nematoda</taxon>
        <taxon>Chromadorea</taxon>
        <taxon>Rhabditida</taxon>
        <taxon>Rhabditina</taxon>
        <taxon>Rhabditomorpha</taxon>
        <taxon>Rhabditoidea</taxon>
        <taxon>Rhabditidae</taxon>
        <taxon>Peloderinae</taxon>
        <taxon>Caenorhabditis</taxon>
    </lineage>
</organism>
<name>A0A9P1I951_9PELO</name>
<gene>
    <name evidence="3" type="ORF">CAMP_LOCUS2990</name>
</gene>
<reference evidence="3" key="1">
    <citation type="submission" date="2022-11" db="EMBL/GenBank/DDBJ databases">
        <authorList>
            <person name="Kikuchi T."/>
        </authorList>
    </citation>
    <scope>NUCLEOTIDE SEQUENCE</scope>
    <source>
        <strain evidence="3">PS1010</strain>
    </source>
</reference>
<dbReference type="OrthoDB" id="6425912at2759"/>
<comment type="caution">
    <text evidence="3">The sequence shown here is derived from an EMBL/GenBank/DDBJ whole genome shotgun (WGS) entry which is preliminary data.</text>
</comment>
<dbReference type="SMART" id="SM00061">
    <property type="entry name" value="MATH"/>
    <property type="match status" value="1"/>
</dbReference>
<evidence type="ECO:0000259" key="2">
    <source>
        <dbReference type="PROSITE" id="PS50144"/>
    </source>
</evidence>
<accession>A0A9P1I951</accession>
<dbReference type="Pfam" id="PF00651">
    <property type="entry name" value="BTB"/>
    <property type="match status" value="1"/>
</dbReference>
<dbReference type="CDD" id="cd18186">
    <property type="entry name" value="BTB_POZ_ZBTB_KLHL-like"/>
    <property type="match status" value="1"/>
</dbReference>
<dbReference type="Gene3D" id="2.60.210.10">
    <property type="entry name" value="Apoptosis, Tumor Necrosis Factor Receptor Associated Protein 2, Chain A"/>
    <property type="match status" value="1"/>
</dbReference>
<evidence type="ECO:0008006" key="5">
    <source>
        <dbReference type="Google" id="ProtNLM"/>
    </source>
</evidence>
<feature type="domain" description="BTB" evidence="1">
    <location>
        <begin position="145"/>
        <end position="210"/>
    </location>
</feature>
<proteinExistence type="predicted"/>
<dbReference type="Proteomes" id="UP001152747">
    <property type="component" value="Unassembled WGS sequence"/>
</dbReference>
<dbReference type="SUPFAM" id="SSF49599">
    <property type="entry name" value="TRAF domain-like"/>
    <property type="match status" value="1"/>
</dbReference>
<feature type="domain" description="MATH" evidence="2">
    <location>
        <begin position="8"/>
        <end position="131"/>
    </location>
</feature>
<dbReference type="InterPro" id="IPR011333">
    <property type="entry name" value="SKP1/BTB/POZ_sf"/>
</dbReference>
<dbReference type="SUPFAM" id="SSF54695">
    <property type="entry name" value="POZ domain"/>
    <property type="match status" value="1"/>
</dbReference>
<evidence type="ECO:0000313" key="3">
    <source>
        <dbReference type="EMBL" id="CAI5440353.1"/>
    </source>
</evidence>